<reference evidence="1" key="1">
    <citation type="submission" date="2013-12" db="EMBL/GenBank/DDBJ databases">
        <title>The Genome Sequence of Aphanomyces astaci APO3.</title>
        <authorList>
            <consortium name="The Broad Institute Genomics Platform"/>
            <person name="Russ C."/>
            <person name="Tyler B."/>
            <person name="van West P."/>
            <person name="Dieguez-Uribeondo J."/>
            <person name="Young S.K."/>
            <person name="Zeng Q."/>
            <person name="Gargeya S."/>
            <person name="Fitzgerald M."/>
            <person name="Abouelleil A."/>
            <person name="Alvarado L."/>
            <person name="Chapman S.B."/>
            <person name="Gainer-Dewar J."/>
            <person name="Goldberg J."/>
            <person name="Griggs A."/>
            <person name="Gujja S."/>
            <person name="Hansen M."/>
            <person name="Howarth C."/>
            <person name="Imamovic A."/>
            <person name="Ireland A."/>
            <person name="Larimer J."/>
            <person name="McCowan C."/>
            <person name="Murphy C."/>
            <person name="Pearson M."/>
            <person name="Poon T.W."/>
            <person name="Priest M."/>
            <person name="Roberts A."/>
            <person name="Saif S."/>
            <person name="Shea T."/>
            <person name="Sykes S."/>
            <person name="Wortman J."/>
            <person name="Nusbaum C."/>
            <person name="Birren B."/>
        </authorList>
    </citation>
    <scope>NUCLEOTIDE SEQUENCE [LARGE SCALE GENOMIC DNA]</scope>
    <source>
        <strain evidence="1">APO3</strain>
    </source>
</reference>
<evidence type="ECO:0000313" key="1">
    <source>
        <dbReference type="EMBL" id="ETV76980.1"/>
    </source>
</evidence>
<dbReference type="GeneID" id="20811382"/>
<organism evidence="1">
    <name type="scientific">Aphanomyces astaci</name>
    <name type="common">Crayfish plague agent</name>
    <dbReference type="NCBI Taxonomy" id="112090"/>
    <lineage>
        <taxon>Eukaryota</taxon>
        <taxon>Sar</taxon>
        <taxon>Stramenopiles</taxon>
        <taxon>Oomycota</taxon>
        <taxon>Saprolegniomycetes</taxon>
        <taxon>Saprolegniales</taxon>
        <taxon>Verrucalvaceae</taxon>
        <taxon>Aphanomyces</taxon>
    </lineage>
</organism>
<protein>
    <recommendedName>
        <fullName evidence="2">Tc1-like transposase DDE domain-containing protein</fullName>
    </recommendedName>
</protein>
<dbReference type="Gene3D" id="3.30.420.10">
    <property type="entry name" value="Ribonuclease H-like superfamily/Ribonuclease H"/>
    <property type="match status" value="1"/>
</dbReference>
<proteinExistence type="predicted"/>
<name>W4GBD5_APHAT</name>
<dbReference type="RefSeq" id="XP_009833892.1">
    <property type="nucleotide sequence ID" value="XM_009835590.1"/>
</dbReference>
<sequence>MAAPNAPYHASGFGRSSPCGMVASPLMSARNCVRWLRAPSKHYITKVMFLAAVASPRYDHHSKTFWDSKACVWPFVQVSPALRGSKNRPKGTLVTVPQAVGSTVYFDAVLNKVVPANMAKFPGVLRHGAVFLQQDNANPHRCVMTELLQTKCVREIVVANQPPNSPDFNVFDLGFLNSIQSIQHQKATFRLLLLLKVRFMS</sequence>
<dbReference type="InterPro" id="IPR036397">
    <property type="entry name" value="RNaseH_sf"/>
</dbReference>
<dbReference type="GO" id="GO:0003676">
    <property type="term" value="F:nucleic acid binding"/>
    <property type="evidence" value="ECO:0007669"/>
    <property type="project" value="InterPro"/>
</dbReference>
<dbReference type="AlphaFoldDB" id="W4GBD5"/>
<dbReference type="PANTHER" id="PTHR47169">
    <property type="entry name" value="OS01G0541250 PROTEIN"/>
    <property type="match status" value="1"/>
</dbReference>
<dbReference type="EMBL" id="KI913135">
    <property type="protein sequence ID" value="ETV76980.1"/>
    <property type="molecule type" value="Genomic_DNA"/>
</dbReference>
<gene>
    <name evidence="1" type="ORF">H257_09386</name>
</gene>
<dbReference type="VEuPathDB" id="FungiDB:H257_09386"/>
<evidence type="ECO:0008006" key="2">
    <source>
        <dbReference type="Google" id="ProtNLM"/>
    </source>
</evidence>
<accession>W4GBD5</accession>